<feature type="compositionally biased region" description="Basic and acidic residues" evidence="1">
    <location>
        <begin position="169"/>
        <end position="180"/>
    </location>
</feature>
<keyword evidence="2" id="KW-1133">Transmembrane helix</keyword>
<dbReference type="EMBL" id="GBEZ01024596">
    <property type="protein sequence ID" value="JAC62407.1"/>
    <property type="molecule type" value="Transcribed_RNA"/>
</dbReference>
<proteinExistence type="predicted"/>
<feature type="compositionally biased region" description="Basic and acidic residues" evidence="1">
    <location>
        <begin position="22"/>
        <end position="38"/>
    </location>
</feature>
<evidence type="ECO:0000313" key="3">
    <source>
        <dbReference type="EMBL" id="JAC62407.1"/>
    </source>
</evidence>
<reference evidence="3" key="1">
    <citation type="submission" date="2014-05" db="EMBL/GenBank/DDBJ databases">
        <title>The transcriptome of the halophilic microalga Tetraselmis sp. GSL018 isolated from the Great Salt Lake, Utah.</title>
        <authorList>
            <person name="Jinkerson R.E."/>
            <person name="D'Adamo S."/>
            <person name="Posewitz M.C."/>
        </authorList>
    </citation>
    <scope>NUCLEOTIDE SEQUENCE</scope>
    <source>
        <strain evidence="3">GSL018</strain>
    </source>
</reference>
<feature type="non-terminal residue" evidence="3">
    <location>
        <position position="230"/>
    </location>
</feature>
<dbReference type="AlphaFoldDB" id="A0A061QP08"/>
<name>A0A061QP08_9CHLO</name>
<sequence length="230" mass="24018">KRLGQGRASSPGGETGGDGAGDEVRESPTRDDLGAGKDFRPLGCCPFAGLVGVPAIAPPSGPSSPFAPGLLLRTGWGTQDVPSDALPVGETNRPPAVERGTEPGMKGDKPGSFINLKAQERVLYSGKHNPQGYESGARKIEEDRGKEGGNSLDSQGRPSGSDGISAEHTSGRDKEKSKSVEDISVFGSIGGICCIRRQQMNPDQQSNKTLLLSVSLPLYMAFCLSILVPD</sequence>
<feature type="region of interest" description="Disordered" evidence="1">
    <location>
        <begin position="76"/>
        <end position="111"/>
    </location>
</feature>
<feature type="region of interest" description="Disordered" evidence="1">
    <location>
        <begin position="1"/>
        <end position="38"/>
    </location>
</feature>
<gene>
    <name evidence="3" type="ORF">TSPGSL018_23450</name>
</gene>
<feature type="compositionally biased region" description="Basic and acidic residues" evidence="1">
    <location>
        <begin position="99"/>
        <end position="109"/>
    </location>
</feature>
<keyword evidence="2" id="KW-0812">Transmembrane</keyword>
<evidence type="ECO:0000256" key="1">
    <source>
        <dbReference type="SAM" id="MobiDB-lite"/>
    </source>
</evidence>
<feature type="region of interest" description="Disordered" evidence="1">
    <location>
        <begin position="126"/>
        <end position="180"/>
    </location>
</feature>
<accession>A0A061QP08</accession>
<feature type="non-terminal residue" evidence="3">
    <location>
        <position position="1"/>
    </location>
</feature>
<feature type="compositionally biased region" description="Basic and acidic residues" evidence="1">
    <location>
        <begin position="136"/>
        <end position="147"/>
    </location>
</feature>
<feature type="transmembrane region" description="Helical" evidence="2">
    <location>
        <begin position="209"/>
        <end position="228"/>
    </location>
</feature>
<keyword evidence="2" id="KW-0472">Membrane</keyword>
<protein>
    <submittedName>
        <fullName evidence="3">Uncharacterized protein</fullName>
    </submittedName>
</protein>
<evidence type="ECO:0000256" key="2">
    <source>
        <dbReference type="SAM" id="Phobius"/>
    </source>
</evidence>
<organism evidence="3">
    <name type="scientific">Tetraselmis sp. GSL018</name>
    <dbReference type="NCBI Taxonomy" id="582737"/>
    <lineage>
        <taxon>Eukaryota</taxon>
        <taxon>Viridiplantae</taxon>
        <taxon>Chlorophyta</taxon>
        <taxon>core chlorophytes</taxon>
        <taxon>Chlorodendrophyceae</taxon>
        <taxon>Chlorodendrales</taxon>
        <taxon>Chlorodendraceae</taxon>
        <taxon>Tetraselmis</taxon>
    </lineage>
</organism>